<keyword evidence="1" id="KW-0472">Membrane</keyword>
<dbReference type="OrthoDB" id="7836441at2"/>
<keyword evidence="3" id="KW-1185">Reference proteome</keyword>
<evidence type="ECO:0000256" key="1">
    <source>
        <dbReference type="SAM" id="Phobius"/>
    </source>
</evidence>
<name>A0A562NL03_9RHOB</name>
<dbReference type="Proteomes" id="UP000316225">
    <property type="component" value="Unassembled WGS sequence"/>
</dbReference>
<feature type="transmembrane region" description="Helical" evidence="1">
    <location>
        <begin position="12"/>
        <end position="30"/>
    </location>
</feature>
<evidence type="ECO:0000313" key="2">
    <source>
        <dbReference type="EMBL" id="TWI32854.1"/>
    </source>
</evidence>
<dbReference type="RefSeq" id="WP_145398711.1">
    <property type="nucleotide sequence ID" value="NZ_VLKU01000008.1"/>
</dbReference>
<organism evidence="2 3">
    <name type="scientific">Paracoccus sulfuroxidans</name>
    <dbReference type="NCBI Taxonomy" id="384678"/>
    <lineage>
        <taxon>Bacteria</taxon>
        <taxon>Pseudomonadati</taxon>
        <taxon>Pseudomonadota</taxon>
        <taxon>Alphaproteobacteria</taxon>
        <taxon>Rhodobacterales</taxon>
        <taxon>Paracoccaceae</taxon>
        <taxon>Paracoccus</taxon>
    </lineage>
</organism>
<keyword evidence="1" id="KW-0812">Transmembrane</keyword>
<proteinExistence type="predicted"/>
<sequence length="221" mass="25068">MTAPLDPYLSPPAQQALIAGLFIAAGWWVVASQNHRRDAKLRQERVTDIQRALLAEIRAHVVALEDQRLDARETDRAVRRILDEGFIQMLPDNSNDRIFSAILEEVHILPALVIDPVVTYYRQVAVLRSFEEELPDLAARNRARAAEMFIDYLELGEVARDTGYEAMRILLASLHGGDATILELYENDERERVQRIGASLPGELAQMRERLSKPLSDRSDL</sequence>
<dbReference type="AlphaFoldDB" id="A0A562NL03"/>
<evidence type="ECO:0000313" key="3">
    <source>
        <dbReference type="Proteomes" id="UP000316225"/>
    </source>
</evidence>
<comment type="caution">
    <text evidence="2">The sequence shown here is derived from an EMBL/GenBank/DDBJ whole genome shotgun (WGS) entry which is preliminary data.</text>
</comment>
<reference evidence="2 3" key="1">
    <citation type="journal article" date="2015" name="Stand. Genomic Sci.">
        <title>Genomic Encyclopedia of Bacterial and Archaeal Type Strains, Phase III: the genomes of soil and plant-associated and newly described type strains.</title>
        <authorList>
            <person name="Whitman W.B."/>
            <person name="Woyke T."/>
            <person name="Klenk H.P."/>
            <person name="Zhou Y."/>
            <person name="Lilburn T.G."/>
            <person name="Beck B.J."/>
            <person name="De Vos P."/>
            <person name="Vandamme P."/>
            <person name="Eisen J.A."/>
            <person name="Garrity G."/>
            <person name="Hugenholtz P."/>
            <person name="Kyrpides N.C."/>
        </authorList>
    </citation>
    <scope>NUCLEOTIDE SEQUENCE [LARGE SCALE GENOMIC DNA]</scope>
    <source>
        <strain evidence="2 3">CGMCC 1.5364</strain>
    </source>
</reference>
<dbReference type="EMBL" id="VLKU01000008">
    <property type="protein sequence ID" value="TWI32854.1"/>
    <property type="molecule type" value="Genomic_DNA"/>
</dbReference>
<keyword evidence="1" id="KW-1133">Transmembrane helix</keyword>
<gene>
    <name evidence="2" type="ORF">IQ24_02732</name>
</gene>
<protein>
    <submittedName>
        <fullName evidence="2">Uncharacterized protein</fullName>
    </submittedName>
</protein>
<accession>A0A562NL03</accession>